<dbReference type="OrthoDB" id="221093at2"/>
<dbReference type="PANTHER" id="PTHR45586">
    <property type="entry name" value="TPR REPEAT-CONTAINING PROTEIN PA4667"/>
    <property type="match status" value="1"/>
</dbReference>
<keyword evidence="1" id="KW-0677">Repeat</keyword>
<sequence>MLGGLCVMALRLMETVVSDVVDLVNENNYERALPIVMDVLKQLYDKRSYRLLNDLARSVREDQLLPLVCILDAELMPRYSRMLVKMVNKNIDSPFTNVMQSIEEIYQGKYLDAETKIKEVIASQEFELENKVLVRAYWGLAHSLIEMKRFNEAERYLRELEKVSTEPTFDQWGYYYFQKGNWDKAKELYLEGIEKDPKPEYCYILLQSLYLAKGNSNKAMTVIEEGLSKTPHSFRLRLEKVKRLKELEQWDEFLREVEWLEERSPYHGYQSYIQFSKAQIYYQKGDYLSLKSTVSAHPTIFKKTVFENVDENLAEKKVMISTKAVVQKYNYCVPATIAMILDRYGVVKDQEEIAATIYQVNGTRLIDAVEYLHILDMSAQFFFGTVERYKQLTDLGVSILISLDYPNASHVQLLRGYDDHLQAFIIQDPNFPEPMIFAYTDFLDYYGKNDCLSVAIVPNTEAEKISFLPKEEDEIVRSVFNFSDRMEKSDPTAVADFESFAKNNDSVLYTKAYVIKYFSTKGSDVTLLKEVAQQVLEAQPNSDYFKLIIAFAFIRASLYPEATELLKQVKFKKVHQYHFLLGRMAYDQEQYTEACQHFYEALRIEGDHYDTWSYLSICSFYDGEANKGLEYSKISVDINDRDLWNRMNYGFILFRLENWNEARNLYSQILRDYKHHGHAWYERARCDRKLGRNLRALRGLQVAKQLDPTIAYPYAELADLYAYGFNDYERAFQEIKDGLEKTVATDYGLLMTQADLHVDKKQFAEAEQCYELVIKHHRDEPVPILSYAKVLCELHGSEAGTQFLKEEAVRFIDHGPFIIDAGEWLMGRAENAEDEEQAVEWLEAGLGQKTINYDYCWNLYVNLLEKTSYNARARAFLEKQLEQEFPGNANLMCYIGCFYEAAEEIDVANEWYQRALQAEESTFPLYRLGEVQLGQENYEGAKSYYEQCLAVDEGFMVAYHRLAYVERMRERFEEEHHYLFLAFKREHDDVDLDYLLQLSHQVGRLYQVERYMNSIEGQVNEIWRLQILAGIARLKEDFDEEYRVHEYALALEPDNYLVKTALAAFWCRHERYDKAIELSLELLKEEIEDQDVYNILIYAVVTSKRVKQLKGLILNLGLSDPEVSRVFTHFVGTLSQQFSELKEEISGGSNAVMNWVKVKKLQLQFGPVMAELAKLSYELDPNNGIGIEHLGEYYSVHLGQAPEKVKQMALGYLDKGWNIDLAVYYSYLTLTYYPKKDDVRQLKQAAEWLIRCLDGEKYHHIIHNNLGQIYVFLERFEEAGIHFEQSLREDPSYWNPIYGKGRLNVHLKNYELAEKYLKQALELEPNYSGIYAQLTVALAQQGRVDEAREFNEKLLELRPDSIHGNYNKACWLTLEGKLAEAFRCLKYAIENDDEGNYRLEAIADPDLEELRTNPKTARKVRKLLKV</sequence>
<reference evidence="5 6" key="1">
    <citation type="journal article" date="2019" name="Int. J. Syst. Evol. Microbiol.">
        <title>Anaerobacillus alkaliphilus sp. nov., a novel alkaliphilic and moderately halophilic bacterium.</title>
        <authorList>
            <person name="Borsodi A.K."/>
            <person name="Aszalos J.M."/>
            <person name="Bihari P."/>
            <person name="Nagy I."/>
            <person name="Schumann P."/>
            <person name="Sproer C."/>
            <person name="Kovacs A.L."/>
            <person name="Boka K."/>
            <person name="Dobosy P."/>
            <person name="Ovari M."/>
            <person name="Szili-Kovacs T."/>
            <person name="Toth E."/>
        </authorList>
    </citation>
    <scope>NUCLEOTIDE SEQUENCE [LARGE SCALE GENOMIC DNA]</scope>
    <source>
        <strain evidence="5 6">B16-10</strain>
    </source>
</reference>
<dbReference type="Gene3D" id="3.90.70.10">
    <property type="entry name" value="Cysteine proteinases"/>
    <property type="match status" value="1"/>
</dbReference>
<feature type="repeat" description="TPR" evidence="3">
    <location>
        <begin position="1260"/>
        <end position="1293"/>
    </location>
</feature>
<keyword evidence="2 3" id="KW-0802">TPR repeat</keyword>
<dbReference type="SMART" id="SM00028">
    <property type="entry name" value="TPR"/>
    <property type="match status" value="11"/>
</dbReference>
<feature type="repeat" description="TPR" evidence="3">
    <location>
        <begin position="1294"/>
        <end position="1327"/>
    </location>
</feature>
<dbReference type="NCBIfam" id="NF047558">
    <property type="entry name" value="TPR_END_plus"/>
    <property type="match status" value="1"/>
</dbReference>
<organism evidence="5 6">
    <name type="scientific">Anaerobacillus alkaliphilus</name>
    <dbReference type="NCBI Taxonomy" id="1548597"/>
    <lineage>
        <taxon>Bacteria</taxon>
        <taxon>Bacillati</taxon>
        <taxon>Bacillota</taxon>
        <taxon>Bacilli</taxon>
        <taxon>Bacillales</taxon>
        <taxon>Bacillaceae</taxon>
        <taxon>Anaerobacillus</taxon>
    </lineage>
</organism>
<feature type="repeat" description="TPR" evidence="3">
    <location>
        <begin position="1328"/>
        <end position="1361"/>
    </location>
</feature>
<dbReference type="InterPro" id="IPR051012">
    <property type="entry name" value="CellSynth/LPSAsmb/PSIAsmb"/>
</dbReference>
<evidence type="ECO:0000259" key="4">
    <source>
        <dbReference type="Pfam" id="PF13529"/>
    </source>
</evidence>
<dbReference type="InterPro" id="IPR011990">
    <property type="entry name" value="TPR-like_helical_dom_sf"/>
</dbReference>
<name>A0A4Q0VX56_9BACI</name>
<evidence type="ECO:0000313" key="5">
    <source>
        <dbReference type="EMBL" id="RXJ02215.1"/>
    </source>
</evidence>
<evidence type="ECO:0000313" key="6">
    <source>
        <dbReference type="Proteomes" id="UP000290649"/>
    </source>
</evidence>
<keyword evidence="6" id="KW-1185">Reference proteome</keyword>
<gene>
    <name evidence="5" type="ORF">DS745_07445</name>
</gene>
<dbReference type="EMBL" id="QOUX01000026">
    <property type="protein sequence ID" value="RXJ02215.1"/>
    <property type="molecule type" value="Genomic_DNA"/>
</dbReference>
<feature type="repeat" description="TPR" evidence="3">
    <location>
        <begin position="166"/>
        <end position="199"/>
    </location>
</feature>
<feature type="repeat" description="TPR" evidence="3">
    <location>
        <begin position="889"/>
        <end position="922"/>
    </location>
</feature>
<evidence type="ECO:0000256" key="1">
    <source>
        <dbReference type="ARBA" id="ARBA00022737"/>
    </source>
</evidence>
<feature type="repeat" description="TPR" evidence="3">
    <location>
        <begin position="575"/>
        <end position="608"/>
    </location>
</feature>
<evidence type="ECO:0000256" key="3">
    <source>
        <dbReference type="PROSITE-ProRule" id="PRU00339"/>
    </source>
</evidence>
<evidence type="ECO:0000256" key="2">
    <source>
        <dbReference type="ARBA" id="ARBA00022803"/>
    </source>
</evidence>
<dbReference type="Pfam" id="PF13529">
    <property type="entry name" value="Peptidase_C39_2"/>
    <property type="match status" value="1"/>
</dbReference>
<dbReference type="InterPro" id="IPR039564">
    <property type="entry name" value="Peptidase_C39-like"/>
</dbReference>
<dbReference type="InterPro" id="IPR019734">
    <property type="entry name" value="TPR_rpt"/>
</dbReference>
<dbReference type="PROSITE" id="PS50005">
    <property type="entry name" value="TPR"/>
    <property type="match status" value="6"/>
</dbReference>
<dbReference type="Pfam" id="PF14559">
    <property type="entry name" value="TPR_19"/>
    <property type="match status" value="1"/>
</dbReference>
<dbReference type="Gene3D" id="1.25.40.10">
    <property type="entry name" value="Tetratricopeptide repeat domain"/>
    <property type="match status" value="4"/>
</dbReference>
<dbReference type="PANTHER" id="PTHR45586:SF1">
    <property type="entry name" value="LIPOPOLYSACCHARIDE ASSEMBLY PROTEIN B"/>
    <property type="match status" value="1"/>
</dbReference>
<dbReference type="Pfam" id="PF13432">
    <property type="entry name" value="TPR_16"/>
    <property type="match status" value="1"/>
</dbReference>
<dbReference type="SUPFAM" id="SSF48452">
    <property type="entry name" value="TPR-like"/>
    <property type="match status" value="5"/>
</dbReference>
<comment type="caution">
    <text evidence="5">The sequence shown here is derived from an EMBL/GenBank/DDBJ whole genome shotgun (WGS) entry which is preliminary data.</text>
</comment>
<accession>A0A4Q0VX56</accession>
<proteinExistence type="predicted"/>
<dbReference type="Pfam" id="PF13181">
    <property type="entry name" value="TPR_8"/>
    <property type="match status" value="3"/>
</dbReference>
<feature type="domain" description="Peptidase C39-like" evidence="4">
    <location>
        <begin position="324"/>
        <end position="430"/>
    </location>
</feature>
<protein>
    <recommendedName>
        <fullName evidence="4">Peptidase C39-like domain-containing protein</fullName>
    </recommendedName>
</protein>
<dbReference type="Proteomes" id="UP000290649">
    <property type="component" value="Unassembled WGS sequence"/>
</dbReference>